<evidence type="ECO:0000259" key="5">
    <source>
        <dbReference type="PROSITE" id="PS50072"/>
    </source>
</evidence>
<evidence type="ECO:0000313" key="6">
    <source>
        <dbReference type="EMBL" id="MBC8546025.1"/>
    </source>
</evidence>
<evidence type="ECO:0000256" key="1">
    <source>
        <dbReference type="ARBA" id="ARBA00002388"/>
    </source>
</evidence>
<comment type="function">
    <text evidence="1 4">PPIases accelerate the folding of proteins. It catalyzes the cis-trans isomerization of proline imidic peptide bonds in oligopeptides.</text>
</comment>
<keyword evidence="4" id="KW-0732">Signal</keyword>
<evidence type="ECO:0000256" key="2">
    <source>
        <dbReference type="ARBA" id="ARBA00023110"/>
    </source>
</evidence>
<keyword evidence="3 4" id="KW-0413">Isomerase</keyword>
<reference evidence="6" key="1">
    <citation type="submission" date="2020-08" db="EMBL/GenBank/DDBJ databases">
        <title>Genome public.</title>
        <authorList>
            <person name="Liu C."/>
            <person name="Sun Q."/>
        </authorList>
    </citation>
    <scope>NUCLEOTIDE SEQUENCE</scope>
    <source>
        <strain evidence="6">NSJ-31</strain>
    </source>
</reference>
<dbReference type="PANTHER" id="PTHR45625:SF4">
    <property type="entry name" value="PEPTIDYLPROLYL ISOMERASE DOMAIN AND WD REPEAT-CONTAINING PROTEIN 1"/>
    <property type="match status" value="1"/>
</dbReference>
<dbReference type="PRINTS" id="PR00153">
    <property type="entry name" value="CSAPPISMRASE"/>
</dbReference>
<dbReference type="EC" id="5.2.1.8" evidence="4"/>
<evidence type="ECO:0000313" key="7">
    <source>
        <dbReference type="Proteomes" id="UP000653127"/>
    </source>
</evidence>
<dbReference type="Pfam" id="PF00160">
    <property type="entry name" value="Pro_isomerase"/>
    <property type="match status" value="1"/>
</dbReference>
<dbReference type="GO" id="GO:0003755">
    <property type="term" value="F:peptidyl-prolyl cis-trans isomerase activity"/>
    <property type="evidence" value="ECO:0007669"/>
    <property type="project" value="UniProtKB-UniRule"/>
</dbReference>
<organism evidence="6 7">
    <name type="scientific">Ligaoa zhengdingensis</name>
    <dbReference type="NCBI Taxonomy" id="2763658"/>
    <lineage>
        <taxon>Bacteria</taxon>
        <taxon>Bacillati</taxon>
        <taxon>Bacillota</taxon>
        <taxon>Clostridia</taxon>
        <taxon>Eubacteriales</taxon>
        <taxon>Oscillospiraceae</taxon>
        <taxon>Ligaoa</taxon>
    </lineage>
</organism>
<evidence type="ECO:0000256" key="4">
    <source>
        <dbReference type="RuleBase" id="RU363019"/>
    </source>
</evidence>
<evidence type="ECO:0000256" key="3">
    <source>
        <dbReference type="ARBA" id="ARBA00023235"/>
    </source>
</evidence>
<dbReference type="SUPFAM" id="SSF50891">
    <property type="entry name" value="Cyclophilin-like"/>
    <property type="match status" value="1"/>
</dbReference>
<dbReference type="PROSITE" id="PS50072">
    <property type="entry name" value="CSA_PPIASE_2"/>
    <property type="match status" value="1"/>
</dbReference>
<gene>
    <name evidence="6" type="ORF">H8711_03630</name>
</gene>
<dbReference type="EMBL" id="JACRST010000003">
    <property type="protein sequence ID" value="MBC8546025.1"/>
    <property type="molecule type" value="Genomic_DNA"/>
</dbReference>
<dbReference type="InterPro" id="IPR044666">
    <property type="entry name" value="Cyclophilin_A-like"/>
</dbReference>
<proteinExistence type="inferred from homology"/>
<feature type="domain" description="PPIase cyclophilin-type" evidence="5">
    <location>
        <begin position="72"/>
        <end position="252"/>
    </location>
</feature>
<dbReference type="InterPro" id="IPR002130">
    <property type="entry name" value="Cyclophilin-type_PPIase_dom"/>
</dbReference>
<sequence>MNKFLKCASMLLALAMIFTAAGCKSQDSVDSEDEIIKTPEQQIEENKNITDDQVNLVQFEEVPDGAQVARIETSMGEIVAVLYPEEAPKAVENFVALAKSGYYTGLSVHRVISNYLIQSGDPTGTGTGGESSFKDESGNPVGFEGEYSLNMWNFKGALGMVPNADGLNGSQFYMIVNSALEQETLDKMEEANFPQKVIDKYKEVGGAPWMDGKYTVFAQVVEGLEILDEIAAVAVDENKVPEEDVIITQITIDTY</sequence>
<accession>A0A926DVG3</accession>
<dbReference type="Gene3D" id="2.40.100.10">
    <property type="entry name" value="Cyclophilin-like"/>
    <property type="match status" value="1"/>
</dbReference>
<keyword evidence="2 4" id="KW-0697">Rotamase</keyword>
<dbReference type="InterPro" id="IPR029000">
    <property type="entry name" value="Cyclophilin-like_dom_sf"/>
</dbReference>
<name>A0A926DVG3_9FIRM</name>
<protein>
    <recommendedName>
        <fullName evidence="4">Peptidyl-prolyl cis-trans isomerase</fullName>
        <shortName evidence="4">PPIase</shortName>
        <ecNumber evidence="4">5.2.1.8</ecNumber>
    </recommendedName>
</protein>
<comment type="similarity">
    <text evidence="4">Belongs to the cyclophilin-type PPIase family.</text>
</comment>
<comment type="catalytic activity">
    <reaction evidence="4">
        <text>[protein]-peptidylproline (omega=180) = [protein]-peptidylproline (omega=0)</text>
        <dbReference type="Rhea" id="RHEA:16237"/>
        <dbReference type="Rhea" id="RHEA-COMP:10747"/>
        <dbReference type="Rhea" id="RHEA-COMP:10748"/>
        <dbReference type="ChEBI" id="CHEBI:83833"/>
        <dbReference type="ChEBI" id="CHEBI:83834"/>
        <dbReference type="EC" id="5.2.1.8"/>
    </reaction>
</comment>
<feature type="chain" id="PRO_5039763997" description="Peptidyl-prolyl cis-trans isomerase" evidence="4">
    <location>
        <begin position="21"/>
        <end position="255"/>
    </location>
</feature>
<dbReference type="CDD" id="cd00317">
    <property type="entry name" value="cyclophilin"/>
    <property type="match status" value="1"/>
</dbReference>
<dbReference type="PROSITE" id="PS51257">
    <property type="entry name" value="PROKAR_LIPOPROTEIN"/>
    <property type="match status" value="1"/>
</dbReference>
<comment type="caution">
    <text evidence="6">The sequence shown here is derived from an EMBL/GenBank/DDBJ whole genome shotgun (WGS) entry which is preliminary data.</text>
</comment>
<dbReference type="Proteomes" id="UP000653127">
    <property type="component" value="Unassembled WGS sequence"/>
</dbReference>
<feature type="signal peptide" evidence="4">
    <location>
        <begin position="1"/>
        <end position="20"/>
    </location>
</feature>
<dbReference type="RefSeq" id="WP_249282177.1">
    <property type="nucleotide sequence ID" value="NZ_JACRST010000003.1"/>
</dbReference>
<keyword evidence="7" id="KW-1185">Reference proteome</keyword>
<dbReference type="AlphaFoldDB" id="A0A926DVG3"/>
<dbReference type="PANTHER" id="PTHR45625">
    <property type="entry name" value="PEPTIDYL-PROLYL CIS-TRANS ISOMERASE-RELATED"/>
    <property type="match status" value="1"/>
</dbReference>